<comment type="cofactor">
    <cofactor evidence="9">
        <name>heme</name>
        <dbReference type="ChEBI" id="CHEBI:30413"/>
    </cofactor>
</comment>
<dbReference type="InterPro" id="IPR036396">
    <property type="entry name" value="Cyt_P450_sf"/>
</dbReference>
<keyword evidence="6 9" id="KW-0408">Iron</keyword>
<comment type="pathway">
    <text evidence="1">Alkaloid biosynthesis; taxol biosynthesis.</text>
</comment>
<keyword evidence="11" id="KW-1133">Transmembrane helix</keyword>
<accession>A0A0D6QWU3</accession>
<dbReference type="Gene3D" id="1.10.630.10">
    <property type="entry name" value="Cytochrome P450"/>
    <property type="match status" value="1"/>
</dbReference>
<dbReference type="SUPFAM" id="SSF48264">
    <property type="entry name" value="Cytochrome P450"/>
    <property type="match status" value="1"/>
</dbReference>
<evidence type="ECO:0000256" key="3">
    <source>
        <dbReference type="ARBA" id="ARBA00022617"/>
    </source>
</evidence>
<keyword evidence="11" id="KW-0472">Membrane</keyword>
<name>A0A0D6QWU3_ARACU</name>
<keyword evidence="8" id="KW-0876">Taxol biosynthesis</keyword>
<reference evidence="12" key="1">
    <citation type="submission" date="2015-03" db="EMBL/GenBank/DDBJ databases">
        <title>A transcriptome of Araucaria cunninghamii, an australian fine timber species.</title>
        <authorList>
            <person name="Jing Yi C.J.Y."/>
            <person name="Yin San L.Y.S."/>
            <person name="Abdul Karim S.S."/>
            <person name="Wan Azmi N.N."/>
            <person name="Hercus R.R."/>
            <person name="Croft L.L."/>
        </authorList>
    </citation>
    <scope>NUCLEOTIDE SEQUENCE</scope>
    <source>
        <strain evidence="12">MI0301</strain>
        <tissue evidence="12">Leaf</tissue>
    </source>
</reference>
<dbReference type="InterPro" id="IPR001128">
    <property type="entry name" value="Cyt_P450"/>
</dbReference>
<dbReference type="EMBL" id="GCKF01043440">
    <property type="protein sequence ID" value="JAG94468.1"/>
    <property type="molecule type" value="Transcribed_RNA"/>
</dbReference>
<keyword evidence="7 10" id="KW-0503">Monooxygenase</keyword>
<evidence type="ECO:0000256" key="7">
    <source>
        <dbReference type="ARBA" id="ARBA00023033"/>
    </source>
</evidence>
<comment type="similarity">
    <text evidence="2 10">Belongs to the cytochrome P450 family.</text>
</comment>
<keyword evidence="3 9" id="KW-0349">Heme</keyword>
<dbReference type="AlphaFoldDB" id="A0A0D6QWU3"/>
<keyword evidence="5 10" id="KW-0560">Oxidoreductase</keyword>
<keyword evidence="11" id="KW-0812">Transmembrane</keyword>
<evidence type="ECO:0000256" key="4">
    <source>
        <dbReference type="ARBA" id="ARBA00022723"/>
    </source>
</evidence>
<dbReference type="PROSITE" id="PS00086">
    <property type="entry name" value="CYTOCHROME_P450"/>
    <property type="match status" value="1"/>
</dbReference>
<evidence type="ECO:0000256" key="9">
    <source>
        <dbReference type="PIRSR" id="PIRSR602401-1"/>
    </source>
</evidence>
<dbReference type="GO" id="GO:0020037">
    <property type="term" value="F:heme binding"/>
    <property type="evidence" value="ECO:0007669"/>
    <property type="project" value="InterPro"/>
</dbReference>
<evidence type="ECO:0008006" key="13">
    <source>
        <dbReference type="Google" id="ProtNLM"/>
    </source>
</evidence>
<dbReference type="GO" id="GO:0016125">
    <property type="term" value="P:sterol metabolic process"/>
    <property type="evidence" value="ECO:0007669"/>
    <property type="project" value="TreeGrafter"/>
</dbReference>
<protein>
    <recommendedName>
        <fullName evidence="13">Cytochrome P450</fullName>
    </recommendedName>
</protein>
<sequence>MQLAMESWDAFATSIVGNNMWISIALATTLILCVLALAIGSAMVYGPLLLAVLRLKIKGNMPPLPPGSLGLPYWGESLNFINSWSNKSNPDVWYDMRRNTHGKIFKSHILGNPTVVLLGPEASRFILINENKLFRNGWPKSLKVLIGEHALVSSQGDDHKRMRRIIRSVLGQEALKHNVARFERIVVRHLDTCWQSGQIMRAHCEMKNMALSVVAEYLMGLKPGEVLEIFRRHFQDYSAGLLSHPLDLPWTVFGKAKRARTFMIAQICAQIKLRQTSTAANCGKADKEDNFLDAILSARKTKSDLSDFSDKEIAENFMGLLVGGQDTTAFALSTILSQLSSTPPSLERLRKECEKLRNMKRPGESLTWNEIKGLSYLRNVISEGLRLVAPVTGGFKQTKVDVVYRGYTIPKGWKVHYSMRQTNNKEEYFPNPERFDPDRFNNRHEPFSFIPFGQGNRICPGMEFAKLVMEVFLYHFILRFDWKLMEPDEPVNMQSLVAFPVHGLPLILKPVSSSSESTST</sequence>
<dbReference type="InterPro" id="IPR002401">
    <property type="entry name" value="Cyt_P450_E_grp-I"/>
</dbReference>
<dbReference type="PRINTS" id="PR00385">
    <property type="entry name" value="P450"/>
</dbReference>
<dbReference type="InterPro" id="IPR017972">
    <property type="entry name" value="Cyt_P450_CS"/>
</dbReference>
<evidence type="ECO:0000313" key="12">
    <source>
        <dbReference type="EMBL" id="JAG94468.1"/>
    </source>
</evidence>
<evidence type="ECO:0000256" key="1">
    <source>
        <dbReference type="ARBA" id="ARBA00005122"/>
    </source>
</evidence>
<dbReference type="GO" id="GO:0016705">
    <property type="term" value="F:oxidoreductase activity, acting on paired donors, with incorporation or reduction of molecular oxygen"/>
    <property type="evidence" value="ECO:0007669"/>
    <property type="project" value="InterPro"/>
</dbReference>
<organism evidence="12">
    <name type="scientific">Araucaria cunninghamii</name>
    <name type="common">Hoop pine</name>
    <name type="synonym">Moreton Bay pine</name>
    <dbReference type="NCBI Taxonomy" id="56994"/>
    <lineage>
        <taxon>Eukaryota</taxon>
        <taxon>Viridiplantae</taxon>
        <taxon>Streptophyta</taxon>
        <taxon>Embryophyta</taxon>
        <taxon>Tracheophyta</taxon>
        <taxon>Spermatophyta</taxon>
        <taxon>Pinopsida</taxon>
        <taxon>Pinidae</taxon>
        <taxon>Conifers II</taxon>
        <taxon>Araucariales</taxon>
        <taxon>Araucariaceae</taxon>
        <taxon>Araucaria</taxon>
    </lineage>
</organism>
<evidence type="ECO:0000256" key="2">
    <source>
        <dbReference type="ARBA" id="ARBA00010617"/>
    </source>
</evidence>
<dbReference type="PRINTS" id="PR00463">
    <property type="entry name" value="EP450I"/>
</dbReference>
<dbReference type="GO" id="GO:0004497">
    <property type="term" value="F:monooxygenase activity"/>
    <property type="evidence" value="ECO:0007669"/>
    <property type="project" value="UniProtKB-KW"/>
</dbReference>
<dbReference type="UniPathway" id="UPA00842"/>
<evidence type="ECO:0000256" key="11">
    <source>
        <dbReference type="SAM" id="Phobius"/>
    </source>
</evidence>
<dbReference type="PANTHER" id="PTHR24286:SF384">
    <property type="entry name" value="P450, PUTATIVE (EUROFUNG)-RELATED"/>
    <property type="match status" value="1"/>
</dbReference>
<keyword evidence="4 9" id="KW-0479">Metal-binding</keyword>
<dbReference type="PANTHER" id="PTHR24286">
    <property type="entry name" value="CYTOCHROME P450 26"/>
    <property type="match status" value="1"/>
</dbReference>
<feature type="transmembrane region" description="Helical" evidence="11">
    <location>
        <begin position="20"/>
        <end position="53"/>
    </location>
</feature>
<evidence type="ECO:0000256" key="10">
    <source>
        <dbReference type="RuleBase" id="RU000461"/>
    </source>
</evidence>
<dbReference type="GO" id="GO:0042617">
    <property type="term" value="P:paclitaxel biosynthetic process"/>
    <property type="evidence" value="ECO:0007669"/>
    <property type="project" value="UniProtKB-UniPathway"/>
</dbReference>
<proteinExistence type="inferred from homology"/>
<evidence type="ECO:0000256" key="8">
    <source>
        <dbReference type="ARBA" id="ARBA00023059"/>
    </source>
</evidence>
<dbReference type="Pfam" id="PF00067">
    <property type="entry name" value="p450"/>
    <property type="match status" value="1"/>
</dbReference>
<dbReference type="GO" id="GO:0005506">
    <property type="term" value="F:iron ion binding"/>
    <property type="evidence" value="ECO:0007669"/>
    <property type="project" value="InterPro"/>
</dbReference>
<evidence type="ECO:0000256" key="6">
    <source>
        <dbReference type="ARBA" id="ARBA00023004"/>
    </source>
</evidence>
<evidence type="ECO:0000256" key="5">
    <source>
        <dbReference type="ARBA" id="ARBA00023002"/>
    </source>
</evidence>
<feature type="binding site" description="axial binding residue" evidence="9">
    <location>
        <position position="459"/>
    </location>
    <ligand>
        <name>heme</name>
        <dbReference type="ChEBI" id="CHEBI:30413"/>
    </ligand>
    <ligandPart>
        <name>Fe</name>
        <dbReference type="ChEBI" id="CHEBI:18248"/>
    </ligandPart>
</feature>